<dbReference type="PATRIC" id="fig|1365251.3.peg.4671"/>
<comment type="caution">
    <text evidence="5">The sequence shown here is derived from an EMBL/GenBank/DDBJ whole genome shotgun (WGS) entry which is preliminary data.</text>
</comment>
<evidence type="ECO:0000313" key="6">
    <source>
        <dbReference type="Proteomes" id="UP000076503"/>
    </source>
</evidence>
<dbReference type="InterPro" id="IPR011042">
    <property type="entry name" value="6-blade_b-propeller_TolB-like"/>
</dbReference>
<name>A0A167AUE1_9GAMM</name>
<sequence>MHWQIDEITFCDKTLTLNIDNNEIQLEPMVSEVLRFFCTKPNLLVSRDELIEQVWQGRIVTDNAVNRVITKLRKALKDDPRNPIYIVTYPKKGYQFIAPVRMLENIAVNQSQAKDFAVQINDYKSILLPVSGVFILILLTAIYLTFQNNQKSTLELLTNVNAMTREPGLELNPHLSSDGNYLLFTEVHNGNISLKLKTLYTEDVEAIDHGPETWEGPGVWRKDGKALVYLATTENSCQYFMRRFENGQLGAPKLIHNCRTGSYGKIIFTHDEDLLVFNESAYPGGPFYLYTFQLSSGKTTRLQQPLIGLGGYSQFDLHPTENKLLISAVDKQLSTGLYVIDIDENQFYHLFENEGGAVWEHSGNRIILLEGYPANEIVSYDLKGRDRAVLYSNSHSLFGLSRHSDGKGYLFSTGARDRNITYYSMNSDIEQTIAATSVDERLARFSHHNKSIAYVSLATGREQVWLYDFKTQRRAVLSKFKEAQYFIDLKWSYDGQFIFALTQNALFKISIGSGLVKQLKIPQADISGLSVKDAHTIAFSLKGAEKWRVHYYDIRDDKLLSADPKWQFVSFSKVSEDIIWQDVNGKYFTGLDFKPVTSEKVQAIPFIVQNRFNLDKQAKNWLWQKAKARRYQLYRYDEQTQIEKLLITSDTSDFDWQDDKLLYNTIHYVNSDVYSVSVNTSQ</sequence>
<proteinExistence type="predicted"/>
<evidence type="ECO:0000256" key="3">
    <source>
        <dbReference type="SAM" id="Phobius"/>
    </source>
</evidence>
<keyword evidence="3" id="KW-0472">Membrane</keyword>
<dbReference type="AlphaFoldDB" id="A0A167AUE1"/>
<evidence type="ECO:0000256" key="2">
    <source>
        <dbReference type="PROSITE-ProRule" id="PRU01091"/>
    </source>
</evidence>
<dbReference type="SMART" id="SM00862">
    <property type="entry name" value="Trans_reg_C"/>
    <property type="match status" value="1"/>
</dbReference>
<dbReference type="PROSITE" id="PS51755">
    <property type="entry name" value="OMPR_PHOB"/>
    <property type="match status" value="1"/>
</dbReference>
<evidence type="ECO:0000313" key="5">
    <source>
        <dbReference type="EMBL" id="KZN45815.1"/>
    </source>
</evidence>
<dbReference type="PANTHER" id="PTHR36842:SF1">
    <property type="entry name" value="PROTEIN TOLB"/>
    <property type="match status" value="1"/>
</dbReference>
<dbReference type="Proteomes" id="UP000076503">
    <property type="component" value="Unassembled WGS sequence"/>
</dbReference>
<dbReference type="CDD" id="cd00383">
    <property type="entry name" value="trans_reg_C"/>
    <property type="match status" value="1"/>
</dbReference>
<dbReference type="InterPro" id="IPR036388">
    <property type="entry name" value="WH-like_DNA-bd_sf"/>
</dbReference>
<keyword evidence="3" id="KW-0812">Transmembrane</keyword>
<dbReference type="GO" id="GO:0003677">
    <property type="term" value="F:DNA binding"/>
    <property type="evidence" value="ECO:0007669"/>
    <property type="project" value="UniProtKB-UniRule"/>
</dbReference>
<protein>
    <recommendedName>
        <fullName evidence="4">OmpR/PhoB-type domain-containing protein</fullName>
    </recommendedName>
</protein>
<keyword evidence="3" id="KW-1133">Transmembrane helix</keyword>
<evidence type="ECO:0000259" key="4">
    <source>
        <dbReference type="PROSITE" id="PS51755"/>
    </source>
</evidence>
<dbReference type="InterPro" id="IPR001867">
    <property type="entry name" value="OmpR/PhoB-type_DNA-bd"/>
</dbReference>
<dbReference type="RefSeq" id="WP_063363829.1">
    <property type="nucleotide sequence ID" value="NZ_AUXZ01000125.1"/>
</dbReference>
<feature type="transmembrane region" description="Helical" evidence="3">
    <location>
        <begin position="126"/>
        <end position="146"/>
    </location>
</feature>
<dbReference type="Gene3D" id="2.120.10.30">
    <property type="entry name" value="TolB, C-terminal domain"/>
    <property type="match status" value="2"/>
</dbReference>
<dbReference type="Gene3D" id="1.10.10.10">
    <property type="entry name" value="Winged helix-like DNA-binding domain superfamily/Winged helix DNA-binding domain"/>
    <property type="match status" value="1"/>
</dbReference>
<dbReference type="InterPro" id="IPR016032">
    <property type="entry name" value="Sig_transdc_resp-reg_C-effctor"/>
</dbReference>
<gene>
    <name evidence="5" type="ORF">N476_24945</name>
</gene>
<keyword evidence="1 2" id="KW-0238">DNA-binding</keyword>
<dbReference type="PANTHER" id="PTHR36842">
    <property type="entry name" value="PROTEIN TOLB HOMOLOG"/>
    <property type="match status" value="1"/>
</dbReference>
<reference evidence="5 6" key="1">
    <citation type="submission" date="2013-07" db="EMBL/GenBank/DDBJ databases">
        <title>Comparative Genomic and Metabolomic Analysis of Twelve Strains of Pseudoalteromonas luteoviolacea.</title>
        <authorList>
            <person name="Vynne N.G."/>
            <person name="Mansson M."/>
            <person name="Gram L."/>
        </authorList>
    </citation>
    <scope>NUCLEOTIDE SEQUENCE [LARGE SCALE GENOMIC DNA]</scope>
    <source>
        <strain evidence="5 6">H33</strain>
    </source>
</reference>
<accession>A0A167AUE1</accession>
<dbReference type="GO" id="GO:0000160">
    <property type="term" value="P:phosphorelay signal transduction system"/>
    <property type="evidence" value="ECO:0007669"/>
    <property type="project" value="InterPro"/>
</dbReference>
<dbReference type="OrthoDB" id="8430416at2"/>
<dbReference type="EMBL" id="AUXZ01000125">
    <property type="protein sequence ID" value="KZN45815.1"/>
    <property type="molecule type" value="Genomic_DNA"/>
</dbReference>
<dbReference type="Pfam" id="PF00486">
    <property type="entry name" value="Trans_reg_C"/>
    <property type="match status" value="1"/>
</dbReference>
<dbReference type="SUPFAM" id="SSF82171">
    <property type="entry name" value="DPP6 N-terminal domain-like"/>
    <property type="match status" value="2"/>
</dbReference>
<organism evidence="5 6">
    <name type="scientific">Pseudoalteromonas luteoviolacea H33</name>
    <dbReference type="NCBI Taxonomy" id="1365251"/>
    <lineage>
        <taxon>Bacteria</taxon>
        <taxon>Pseudomonadati</taxon>
        <taxon>Pseudomonadota</taxon>
        <taxon>Gammaproteobacteria</taxon>
        <taxon>Alteromonadales</taxon>
        <taxon>Pseudoalteromonadaceae</taxon>
        <taxon>Pseudoalteromonas</taxon>
    </lineage>
</organism>
<dbReference type="GO" id="GO:0006355">
    <property type="term" value="P:regulation of DNA-templated transcription"/>
    <property type="evidence" value="ECO:0007669"/>
    <property type="project" value="InterPro"/>
</dbReference>
<dbReference type="SUPFAM" id="SSF46894">
    <property type="entry name" value="C-terminal effector domain of the bipartite response regulators"/>
    <property type="match status" value="1"/>
</dbReference>
<feature type="domain" description="OmpR/PhoB-type" evidence="4">
    <location>
        <begin position="1"/>
        <end position="98"/>
    </location>
</feature>
<evidence type="ECO:0000256" key="1">
    <source>
        <dbReference type="ARBA" id="ARBA00023125"/>
    </source>
</evidence>
<feature type="DNA-binding region" description="OmpR/PhoB-type" evidence="2">
    <location>
        <begin position="1"/>
        <end position="98"/>
    </location>
</feature>